<dbReference type="RefSeq" id="XP_017027606.1">
    <property type="nucleotide sequence ID" value="XM_017172117.3"/>
</dbReference>
<dbReference type="Pfam" id="PF00059">
    <property type="entry name" value="Lectin_C"/>
    <property type="match status" value="1"/>
</dbReference>
<feature type="chain" id="PRO_5027833705" evidence="2">
    <location>
        <begin position="17"/>
        <end position="311"/>
    </location>
</feature>
<dbReference type="InterPro" id="IPR001304">
    <property type="entry name" value="C-type_lectin-like"/>
</dbReference>
<evidence type="ECO:0000313" key="4">
    <source>
        <dbReference type="Proteomes" id="UP001652661"/>
    </source>
</evidence>
<sequence length="311" mass="34028">MKHLLAALVTLLTVLPREQDLVLGEGKACSQRYLRRINGKCYYFSVSKLNWFGALNNCLRKGLTLADLSNSRDFDGAIGFMSSLGNTEDFWFGGNDLYHEGRFQYISNGRLVRYYSNFSNVLPAEHSECDDCLEVRIRDKMNMVAAENCLERQYFICSERYCDPNSIDKKRPKHHSHEHLHHFHHDIGDDGDSEGEGEDNAGMAFKENMLPIASASKEETNNSEVDIGAAELPTTLAPAEEETLTSTTTAGGEGETESTTTTPAGEGETEATTTPPAGEGETEAPKAAGEGESEAPKPAEEGETEAPIAPP</sequence>
<evidence type="ECO:0000259" key="3">
    <source>
        <dbReference type="PROSITE" id="PS50041"/>
    </source>
</evidence>
<keyword evidence="4" id="KW-1185">Reference proteome</keyword>
<feature type="region of interest" description="Disordered" evidence="1">
    <location>
        <begin position="169"/>
        <end position="201"/>
    </location>
</feature>
<reference evidence="4" key="1">
    <citation type="submission" date="2025-05" db="UniProtKB">
        <authorList>
            <consortium name="RefSeq"/>
        </authorList>
    </citation>
    <scope>NUCLEOTIDE SEQUENCE [LARGE SCALE GENOMIC DNA]</scope>
    <source>
        <strain evidence="4">14028-0561.14</strain>
    </source>
</reference>
<keyword evidence="2" id="KW-0732">Signal</keyword>
<dbReference type="AlphaFoldDB" id="A0A6P4IXD6"/>
<dbReference type="Gene3D" id="3.10.100.10">
    <property type="entry name" value="Mannose-Binding Protein A, subunit A"/>
    <property type="match status" value="1"/>
</dbReference>
<feature type="compositionally biased region" description="Basic residues" evidence="1">
    <location>
        <begin position="170"/>
        <end position="184"/>
    </location>
</feature>
<dbReference type="SMART" id="SM00034">
    <property type="entry name" value="CLECT"/>
    <property type="match status" value="1"/>
</dbReference>
<dbReference type="OrthoDB" id="2142683at2759"/>
<accession>A0A6P4IXD6</accession>
<dbReference type="PROSITE" id="PS50041">
    <property type="entry name" value="C_TYPE_LECTIN_2"/>
    <property type="match status" value="1"/>
</dbReference>
<dbReference type="Proteomes" id="UP001652661">
    <property type="component" value="Chromosome 2R"/>
</dbReference>
<name>A0A6P4IXD6_DROKI</name>
<dbReference type="InterPro" id="IPR016186">
    <property type="entry name" value="C-type_lectin-like/link_sf"/>
</dbReference>
<dbReference type="SUPFAM" id="SSF56436">
    <property type="entry name" value="C-type lectin-like"/>
    <property type="match status" value="1"/>
</dbReference>
<feature type="signal peptide" evidence="2">
    <location>
        <begin position="1"/>
        <end position="16"/>
    </location>
</feature>
<feature type="region of interest" description="Disordered" evidence="1">
    <location>
        <begin position="232"/>
        <end position="311"/>
    </location>
</feature>
<feature type="compositionally biased region" description="Low complexity" evidence="1">
    <location>
        <begin position="257"/>
        <end position="290"/>
    </location>
</feature>
<evidence type="ECO:0000313" key="5">
    <source>
        <dbReference type="RefSeq" id="XP_017027606.1"/>
    </source>
</evidence>
<dbReference type="InterPro" id="IPR016187">
    <property type="entry name" value="CTDL_fold"/>
</dbReference>
<feature type="compositionally biased region" description="Acidic residues" evidence="1">
    <location>
        <begin position="189"/>
        <end position="199"/>
    </location>
</feature>
<feature type="compositionally biased region" description="Low complexity" evidence="1">
    <location>
        <begin position="232"/>
        <end position="250"/>
    </location>
</feature>
<evidence type="ECO:0000256" key="2">
    <source>
        <dbReference type="SAM" id="SignalP"/>
    </source>
</evidence>
<organism evidence="4 5">
    <name type="scientific">Drosophila kikkawai</name>
    <name type="common">Fruit fly</name>
    <dbReference type="NCBI Taxonomy" id="30033"/>
    <lineage>
        <taxon>Eukaryota</taxon>
        <taxon>Metazoa</taxon>
        <taxon>Ecdysozoa</taxon>
        <taxon>Arthropoda</taxon>
        <taxon>Hexapoda</taxon>
        <taxon>Insecta</taxon>
        <taxon>Pterygota</taxon>
        <taxon>Neoptera</taxon>
        <taxon>Endopterygota</taxon>
        <taxon>Diptera</taxon>
        <taxon>Brachycera</taxon>
        <taxon>Muscomorpha</taxon>
        <taxon>Ephydroidea</taxon>
        <taxon>Drosophilidae</taxon>
        <taxon>Drosophila</taxon>
        <taxon>Sophophora</taxon>
    </lineage>
</organism>
<proteinExistence type="predicted"/>
<protein>
    <submittedName>
        <fullName evidence="5">Uncharacterized protein lectin-46Cb</fullName>
    </submittedName>
</protein>
<feature type="domain" description="C-type lectin" evidence="3">
    <location>
        <begin position="37"/>
        <end position="158"/>
    </location>
</feature>
<evidence type="ECO:0000256" key="1">
    <source>
        <dbReference type="SAM" id="MobiDB-lite"/>
    </source>
</evidence>
<dbReference type="CDD" id="cd00037">
    <property type="entry name" value="CLECT"/>
    <property type="match status" value="1"/>
</dbReference>
<gene>
    <name evidence="5" type="primary">lectin-46Cb</name>
</gene>
<reference evidence="5" key="2">
    <citation type="submission" date="2025-08" db="UniProtKB">
        <authorList>
            <consortium name="RefSeq"/>
        </authorList>
    </citation>
    <scope>IDENTIFICATION</scope>
    <source>
        <strain evidence="5">14028-0561.14</strain>
        <tissue evidence="5">Whole fly</tissue>
    </source>
</reference>